<feature type="transmembrane region" description="Helical" evidence="15">
    <location>
        <begin position="73"/>
        <end position="93"/>
    </location>
</feature>
<protein>
    <recommendedName>
        <fullName evidence="11">Monocarboxylate transporter 7</fullName>
    </recommendedName>
    <alternativeName>
        <fullName evidence="12">Monocarboxylate transporter 6</fullName>
    </alternativeName>
    <alternativeName>
        <fullName evidence="13">Solute carrier family 16 member 6</fullName>
    </alternativeName>
</protein>
<evidence type="ECO:0000256" key="4">
    <source>
        <dbReference type="ARBA" id="ARBA00022553"/>
    </source>
</evidence>
<feature type="domain" description="Major facilitator superfamily (MFS) profile" evidence="16">
    <location>
        <begin position="75"/>
        <end position="579"/>
    </location>
</feature>
<dbReference type="PANTHER" id="PTHR11360">
    <property type="entry name" value="MONOCARBOXYLATE TRANSPORTER"/>
    <property type="match status" value="1"/>
</dbReference>
<keyword evidence="6 15" id="KW-1133">Transmembrane helix</keyword>
<gene>
    <name evidence="17" type="primary">LOC110502925</name>
</gene>
<dbReference type="InterPro" id="IPR036259">
    <property type="entry name" value="MFS_trans_sf"/>
</dbReference>
<evidence type="ECO:0000256" key="14">
    <source>
        <dbReference type="SAM" id="MobiDB-lite"/>
    </source>
</evidence>
<dbReference type="Gene3D" id="1.20.1250.20">
    <property type="entry name" value="MFS general substrate transporter like domains"/>
    <property type="match status" value="1"/>
</dbReference>
<evidence type="ECO:0000259" key="16">
    <source>
        <dbReference type="PROSITE" id="PS50850"/>
    </source>
</evidence>
<feature type="region of interest" description="Disordered" evidence="14">
    <location>
        <begin position="611"/>
        <end position="644"/>
    </location>
</feature>
<dbReference type="Proteomes" id="UP000694395">
    <property type="component" value="Chromosome 23"/>
</dbReference>
<evidence type="ECO:0000256" key="10">
    <source>
        <dbReference type="ARBA" id="ARBA00064033"/>
    </source>
</evidence>
<evidence type="ECO:0000256" key="13">
    <source>
        <dbReference type="ARBA" id="ARBA00079656"/>
    </source>
</evidence>
<evidence type="ECO:0000256" key="5">
    <source>
        <dbReference type="ARBA" id="ARBA00022692"/>
    </source>
</evidence>
<evidence type="ECO:0000256" key="3">
    <source>
        <dbReference type="ARBA" id="ARBA00022475"/>
    </source>
</evidence>
<evidence type="ECO:0000256" key="7">
    <source>
        <dbReference type="ARBA" id="ARBA00023136"/>
    </source>
</evidence>
<dbReference type="OrthoDB" id="8055603at2759"/>
<feature type="transmembrane region" description="Helical" evidence="15">
    <location>
        <begin position="114"/>
        <end position="133"/>
    </location>
</feature>
<sequence length="662" mass="72922">MNRPVLNVVGGHISPANYKHHLLYFSMNCDTFSKSDLLPTFPTESHAPSMTVWGSRVKRCMGPIVYTAPPDGGWGWVVAVSFFLVEVFTYGVIKSLGIFLQDLMGEFGESNSRVSWIISICVFVMAFTAPLASVMTNRFGFQTVVMIGGLLISIGTIASGFTKSINEMYITIGLVAGLGYCLTFLPTITLLSQYFSHRRSLVTAVASTGESFSVFTLAPAFSALRDCIGWRYTLVVIGALQGIIIICGVLLRPIIIRPGPATEKETDGLADKELKALNTEEEYYSKERLYTKGSSYVKDGSYTLQRDSKLAHRYSLSSGESVNSEVQSLHHQVLEDGSKAGEEIEEEEASSQRCLGSKEKEMEKDEETEEKDEKQTQTLSPQKLLDFSMLREGSFICYALFGLFATLGFFAPQLYIIELSVNRGVMRHRAAHMLSAMAFAEIFGRLSIGWVLGRKLFRGRKPLVLLGCVVLLCLVLVAFTLVWEFWGLAVCCGFYGFFIGTVSSTHIPMLAEEDVVGIERMSSAVGVYVFIQSFAGLAGPPLGGVLVDLTQNYGSAFYSCAVGMSLGAVFLGLVRPAKRGLLCCSTTRPQSISYYSNNTKCSETRLYSRRGDQNLPEPMQVGPGNPVPQREGKEAQDRDSPQDFLEVNLDLDQKTLLKKANR</sequence>
<keyword evidence="5 15" id="KW-0812">Transmembrane</keyword>
<comment type="subunit">
    <text evidence="10">Forms functional complexes with BSG/CD147 or EMB/GP70 ancillary proteins.</text>
</comment>
<feature type="transmembrane region" description="Helical" evidence="15">
    <location>
        <begin position="555"/>
        <end position="574"/>
    </location>
</feature>
<reference evidence="17" key="1">
    <citation type="submission" date="2020-07" db="EMBL/GenBank/DDBJ databases">
        <title>A long reads based de novo assembly of the rainbow trout Arlee double haploid line genome.</title>
        <authorList>
            <person name="Gao G."/>
            <person name="Palti Y."/>
        </authorList>
    </citation>
    <scope>NUCLEOTIDE SEQUENCE [LARGE SCALE GENOMIC DNA]</scope>
</reference>
<evidence type="ECO:0000313" key="18">
    <source>
        <dbReference type="Proteomes" id="UP000694395"/>
    </source>
</evidence>
<evidence type="ECO:0000256" key="12">
    <source>
        <dbReference type="ARBA" id="ARBA00076353"/>
    </source>
</evidence>
<dbReference type="InterPro" id="IPR011701">
    <property type="entry name" value="MFS"/>
</dbReference>
<feature type="region of interest" description="Disordered" evidence="14">
    <location>
        <begin position="338"/>
        <end position="377"/>
    </location>
</feature>
<name>A0A8C7RIV8_ONCMY</name>
<reference evidence="17" key="3">
    <citation type="submission" date="2025-09" db="UniProtKB">
        <authorList>
            <consortium name="Ensembl"/>
        </authorList>
    </citation>
    <scope>IDENTIFICATION</scope>
</reference>
<evidence type="ECO:0000256" key="11">
    <source>
        <dbReference type="ARBA" id="ARBA00072172"/>
    </source>
</evidence>
<evidence type="ECO:0000256" key="9">
    <source>
        <dbReference type="ARBA" id="ARBA00058516"/>
    </source>
</evidence>
<dbReference type="GO" id="GO:0008028">
    <property type="term" value="F:monocarboxylic acid transmembrane transporter activity"/>
    <property type="evidence" value="ECO:0007669"/>
    <property type="project" value="TreeGrafter"/>
</dbReference>
<dbReference type="AlphaFoldDB" id="A0A8C7RIV8"/>
<dbReference type="RefSeq" id="XP_021436949.2">
    <property type="nucleotide sequence ID" value="XM_021581274.2"/>
</dbReference>
<dbReference type="PANTHER" id="PTHR11360:SF20">
    <property type="entry name" value="MONOCARBOXYLATE TRANSPORTER 7"/>
    <property type="match status" value="1"/>
</dbReference>
<comment type="function">
    <text evidence="9">Monocarboxylate transporter selective for taurine. May associate with BSG/CD147 or EMB/GP70 ancillary proteins to mediate facilitative efflux or influx of taurine across the plasma membrane. The transport is pH- and sodium-independent. Rather low-affinity, is likely effective for taurine transport in tissues where taurine is present at high concentrations.</text>
</comment>
<feature type="transmembrane region" description="Helical" evidence="15">
    <location>
        <begin position="230"/>
        <end position="251"/>
    </location>
</feature>
<feature type="compositionally biased region" description="Basic and acidic residues" evidence="14">
    <location>
        <begin position="630"/>
        <end position="641"/>
    </location>
</feature>
<dbReference type="InterPro" id="IPR050327">
    <property type="entry name" value="Proton-linked_MCT"/>
</dbReference>
<evidence type="ECO:0000256" key="6">
    <source>
        <dbReference type="ARBA" id="ARBA00022989"/>
    </source>
</evidence>
<keyword evidence="4" id="KW-0597">Phosphoprotein</keyword>
<reference evidence="17" key="2">
    <citation type="submission" date="2025-08" db="UniProtKB">
        <authorList>
            <consortium name="Ensembl"/>
        </authorList>
    </citation>
    <scope>IDENTIFICATION</scope>
</reference>
<evidence type="ECO:0000256" key="8">
    <source>
        <dbReference type="ARBA" id="ARBA00050472"/>
    </source>
</evidence>
<keyword evidence="7 15" id="KW-0472">Membrane</keyword>
<dbReference type="CDD" id="cd17422">
    <property type="entry name" value="MFS_MCT7"/>
    <property type="match status" value="1"/>
</dbReference>
<feature type="transmembrane region" description="Helical" evidence="15">
    <location>
        <begin position="429"/>
        <end position="451"/>
    </location>
</feature>
<organism evidence="17 18">
    <name type="scientific">Oncorhynchus mykiss</name>
    <name type="common">Rainbow trout</name>
    <name type="synonym">Salmo gairdneri</name>
    <dbReference type="NCBI Taxonomy" id="8022"/>
    <lineage>
        <taxon>Eukaryota</taxon>
        <taxon>Metazoa</taxon>
        <taxon>Chordata</taxon>
        <taxon>Craniata</taxon>
        <taxon>Vertebrata</taxon>
        <taxon>Euteleostomi</taxon>
        <taxon>Actinopterygii</taxon>
        <taxon>Neopterygii</taxon>
        <taxon>Teleostei</taxon>
        <taxon>Protacanthopterygii</taxon>
        <taxon>Salmoniformes</taxon>
        <taxon>Salmonidae</taxon>
        <taxon>Salmoninae</taxon>
        <taxon>Oncorhynchus</taxon>
    </lineage>
</organism>
<proteinExistence type="predicted"/>
<dbReference type="InterPro" id="IPR020846">
    <property type="entry name" value="MFS_dom"/>
</dbReference>
<feature type="transmembrane region" description="Helical" evidence="15">
    <location>
        <begin position="487"/>
        <end position="511"/>
    </location>
</feature>
<dbReference type="Pfam" id="PF07690">
    <property type="entry name" value="MFS_1"/>
    <property type="match status" value="1"/>
</dbReference>
<evidence type="ECO:0000256" key="2">
    <source>
        <dbReference type="ARBA" id="ARBA00022448"/>
    </source>
</evidence>
<keyword evidence="3" id="KW-1003">Cell membrane</keyword>
<comment type="catalytic activity">
    <reaction evidence="8">
        <text>taurine(out) = taurine(in)</text>
        <dbReference type="Rhea" id="RHEA:66328"/>
        <dbReference type="ChEBI" id="CHEBI:507393"/>
    </reaction>
    <physiologicalReaction direction="left-to-right" evidence="8">
        <dbReference type="Rhea" id="RHEA:66329"/>
    </physiologicalReaction>
    <physiologicalReaction direction="right-to-left" evidence="8">
        <dbReference type="Rhea" id="RHEA:66330"/>
    </physiologicalReaction>
</comment>
<dbReference type="GO" id="GO:0016323">
    <property type="term" value="C:basolateral plasma membrane"/>
    <property type="evidence" value="ECO:0007669"/>
    <property type="project" value="UniProtKB-SubCell"/>
</dbReference>
<dbReference type="GeneTree" id="ENSGT00940000155575"/>
<dbReference type="FunFam" id="1.20.1250.20:FF:000490">
    <property type="entry name" value="Solute carrier family 16 member 6"/>
    <property type="match status" value="1"/>
</dbReference>
<evidence type="ECO:0000256" key="15">
    <source>
        <dbReference type="SAM" id="Phobius"/>
    </source>
</evidence>
<feature type="transmembrane region" description="Helical" evidence="15">
    <location>
        <begin position="139"/>
        <end position="161"/>
    </location>
</feature>
<evidence type="ECO:0000313" key="17">
    <source>
        <dbReference type="Ensembl" id="ENSOMYP00000054188.2"/>
    </source>
</evidence>
<keyword evidence="2" id="KW-0813">Transport</keyword>
<feature type="transmembrane region" description="Helical" evidence="15">
    <location>
        <begin position="523"/>
        <end position="543"/>
    </location>
</feature>
<dbReference type="FunFam" id="1.20.1250.20:FF:000326">
    <property type="entry name" value="Solute carrier family 16 member 6"/>
    <property type="match status" value="1"/>
</dbReference>
<dbReference type="Ensembl" id="ENSOMYT00000058990.2">
    <property type="protein sequence ID" value="ENSOMYP00000054188.2"/>
    <property type="gene ID" value="ENSOMYG00000024842.2"/>
</dbReference>
<feature type="transmembrane region" description="Helical" evidence="15">
    <location>
        <begin position="168"/>
        <end position="191"/>
    </location>
</feature>
<dbReference type="PROSITE" id="PS50850">
    <property type="entry name" value="MFS"/>
    <property type="match status" value="1"/>
</dbReference>
<accession>A0A8C7RIV8</accession>
<dbReference type="SUPFAM" id="SSF103473">
    <property type="entry name" value="MFS general substrate transporter"/>
    <property type="match status" value="1"/>
</dbReference>
<dbReference type="InterPro" id="IPR030766">
    <property type="entry name" value="MCT7"/>
</dbReference>
<evidence type="ECO:0000256" key="1">
    <source>
        <dbReference type="ARBA" id="ARBA00004554"/>
    </source>
</evidence>
<feature type="transmembrane region" description="Helical" evidence="15">
    <location>
        <begin position="395"/>
        <end position="417"/>
    </location>
</feature>
<feature type="transmembrane region" description="Helical" evidence="15">
    <location>
        <begin position="463"/>
        <end position="481"/>
    </location>
</feature>
<keyword evidence="18" id="KW-1185">Reference proteome</keyword>
<comment type="subcellular location">
    <subcellularLocation>
        <location evidence="1">Basolateral cell membrane</location>
        <topology evidence="1">Multi-pass membrane protein</topology>
    </subcellularLocation>
</comment>
<dbReference type="GeneID" id="110502925"/>